<dbReference type="Gene3D" id="3.30.110.60">
    <property type="entry name" value="YhbY-like"/>
    <property type="match status" value="1"/>
</dbReference>
<comment type="caution">
    <text evidence="9">The sequence shown here is derived from an EMBL/GenBank/DDBJ whole genome shotgun (WGS) entry which is preliminary data.</text>
</comment>
<evidence type="ECO:0000256" key="2">
    <source>
        <dbReference type="ARBA" id="ARBA00022737"/>
    </source>
</evidence>
<evidence type="ECO:0000256" key="7">
    <source>
        <dbReference type="PROSITE-ProRule" id="PRU00626"/>
    </source>
</evidence>
<keyword evidence="3 7" id="KW-0694">RNA-binding</keyword>
<evidence type="ECO:0000256" key="4">
    <source>
        <dbReference type="ARBA" id="ARBA00022946"/>
    </source>
</evidence>
<evidence type="ECO:0000313" key="10">
    <source>
        <dbReference type="Proteomes" id="UP001279734"/>
    </source>
</evidence>
<evidence type="ECO:0000259" key="8">
    <source>
        <dbReference type="PROSITE" id="PS51295"/>
    </source>
</evidence>
<evidence type="ECO:0000256" key="6">
    <source>
        <dbReference type="ARBA" id="ARBA00023274"/>
    </source>
</evidence>
<dbReference type="GO" id="GO:0003723">
    <property type="term" value="F:RNA binding"/>
    <property type="evidence" value="ECO:0007669"/>
    <property type="project" value="UniProtKB-UniRule"/>
</dbReference>
<keyword evidence="5" id="KW-0508">mRNA splicing</keyword>
<organism evidence="9 10">
    <name type="scientific">Nepenthes gracilis</name>
    <name type="common">Slender pitcher plant</name>
    <dbReference type="NCBI Taxonomy" id="150966"/>
    <lineage>
        <taxon>Eukaryota</taxon>
        <taxon>Viridiplantae</taxon>
        <taxon>Streptophyta</taxon>
        <taxon>Embryophyta</taxon>
        <taxon>Tracheophyta</taxon>
        <taxon>Spermatophyta</taxon>
        <taxon>Magnoliopsida</taxon>
        <taxon>eudicotyledons</taxon>
        <taxon>Gunneridae</taxon>
        <taxon>Pentapetalae</taxon>
        <taxon>Caryophyllales</taxon>
        <taxon>Nepenthaceae</taxon>
        <taxon>Nepenthes</taxon>
    </lineage>
</organism>
<keyword evidence="4" id="KW-0809">Transit peptide</keyword>
<keyword evidence="6" id="KW-0687">Ribonucleoprotein</keyword>
<dbReference type="InterPro" id="IPR001890">
    <property type="entry name" value="RNA-binding_CRM"/>
</dbReference>
<dbReference type="InterPro" id="IPR044599">
    <property type="entry name" value="CAF1P_plant"/>
</dbReference>
<proteinExistence type="predicted"/>
<evidence type="ECO:0000313" key="9">
    <source>
        <dbReference type="EMBL" id="GMH27647.1"/>
    </source>
</evidence>
<feature type="domain" description="CRM" evidence="8">
    <location>
        <begin position="23"/>
        <end position="93"/>
    </location>
</feature>
<dbReference type="InterPro" id="IPR035920">
    <property type="entry name" value="YhbY-like_sf"/>
</dbReference>
<keyword evidence="10" id="KW-1185">Reference proteome</keyword>
<gene>
    <name evidence="9" type="ORF">Nepgr_029490</name>
</gene>
<keyword evidence="1" id="KW-0507">mRNA processing</keyword>
<keyword evidence="2" id="KW-0677">Repeat</keyword>
<dbReference type="Proteomes" id="UP001279734">
    <property type="component" value="Unassembled WGS sequence"/>
</dbReference>
<dbReference type="GO" id="GO:1990904">
    <property type="term" value="C:ribonucleoprotein complex"/>
    <property type="evidence" value="ECO:0007669"/>
    <property type="project" value="UniProtKB-KW"/>
</dbReference>
<evidence type="ECO:0000256" key="1">
    <source>
        <dbReference type="ARBA" id="ARBA00022664"/>
    </source>
</evidence>
<protein>
    <recommendedName>
        <fullName evidence="8">CRM domain-containing protein</fullName>
    </recommendedName>
</protein>
<dbReference type="GO" id="GO:0000373">
    <property type="term" value="P:Group II intron splicing"/>
    <property type="evidence" value="ECO:0007669"/>
    <property type="project" value="InterPro"/>
</dbReference>
<dbReference type="Pfam" id="PF01985">
    <property type="entry name" value="CRS1_YhbY"/>
    <property type="match status" value="1"/>
</dbReference>
<accession>A0AAD3TFG2</accession>
<dbReference type="SUPFAM" id="SSF75471">
    <property type="entry name" value="YhbY-like"/>
    <property type="match status" value="1"/>
</dbReference>
<dbReference type="PROSITE" id="PS51295">
    <property type="entry name" value="CRM"/>
    <property type="match status" value="1"/>
</dbReference>
<dbReference type="PANTHER" id="PTHR46247:SF3">
    <property type="entry name" value="CRS2-ASSOCIATED FACTOR 2, CHLOROPLASTIC"/>
    <property type="match status" value="1"/>
</dbReference>
<reference evidence="9" key="1">
    <citation type="submission" date="2023-05" db="EMBL/GenBank/DDBJ databases">
        <title>Nepenthes gracilis genome sequencing.</title>
        <authorList>
            <person name="Fukushima K."/>
        </authorList>
    </citation>
    <scope>NUCLEOTIDE SEQUENCE</scope>
    <source>
        <strain evidence="9">SING2019-196</strain>
    </source>
</reference>
<evidence type="ECO:0000256" key="5">
    <source>
        <dbReference type="ARBA" id="ARBA00023187"/>
    </source>
</evidence>
<sequence>MPGSYKSGQFSKEAKSIEEILREPLFKAEIKMLLEPHLSCNRQSFVVGRDGLTHNMFKLVHTHWKRHSVCKVKCKGVTTVDIIMSAASGGVYT</sequence>
<dbReference type="EMBL" id="BSYO01000033">
    <property type="protein sequence ID" value="GMH27647.1"/>
    <property type="molecule type" value="Genomic_DNA"/>
</dbReference>
<dbReference type="AlphaFoldDB" id="A0AAD3TFG2"/>
<evidence type="ECO:0000256" key="3">
    <source>
        <dbReference type="ARBA" id="ARBA00022884"/>
    </source>
</evidence>
<name>A0AAD3TFG2_NEPGR</name>
<dbReference type="PANTHER" id="PTHR46247">
    <property type="entry name" value="CRS2-ASSOCIATED FACTOR 1, CHLOROPLASTIC"/>
    <property type="match status" value="1"/>
</dbReference>
<dbReference type="GO" id="GO:0006397">
    <property type="term" value="P:mRNA processing"/>
    <property type="evidence" value="ECO:0007669"/>
    <property type="project" value="UniProtKB-KW"/>
</dbReference>